<gene>
    <name evidence="1" type="ORF">RHRU231_450220</name>
</gene>
<dbReference type="RefSeq" id="WP_040272135.1">
    <property type="nucleotide sequence ID" value="NZ_JAPWIU010000041.1"/>
</dbReference>
<dbReference type="OrthoDB" id="4553650at2"/>
<dbReference type="Proteomes" id="UP000042997">
    <property type="component" value="Unassembled WGS sequence"/>
</dbReference>
<dbReference type="EMBL" id="CCSD01000056">
    <property type="protein sequence ID" value="CDZ89053.1"/>
    <property type="molecule type" value="Genomic_DNA"/>
</dbReference>
<name>A0A098BK25_9NOCA</name>
<evidence type="ECO:0000313" key="2">
    <source>
        <dbReference type="Proteomes" id="UP000042997"/>
    </source>
</evidence>
<evidence type="ECO:0000313" key="1">
    <source>
        <dbReference type="EMBL" id="CDZ89053.1"/>
    </source>
</evidence>
<reference evidence="1 2" key="1">
    <citation type="journal article" date="2014" name="Genome Announc.">
        <title>Draft Genome Sequence of Propane- and Butane-Oxidizing Actinobacterium Rhodococcus ruber IEGM 231.</title>
        <authorList>
            <person name="Ivshina I.B."/>
            <person name="Kuyukina M.S."/>
            <person name="Krivoruchko A.V."/>
            <person name="Barbe V."/>
            <person name="Fischer C."/>
        </authorList>
    </citation>
    <scope>NUCLEOTIDE SEQUENCE [LARGE SCALE GENOMIC DNA]</scope>
</reference>
<organism evidence="1 2">
    <name type="scientific">Rhodococcus ruber</name>
    <dbReference type="NCBI Taxonomy" id="1830"/>
    <lineage>
        <taxon>Bacteria</taxon>
        <taxon>Bacillati</taxon>
        <taxon>Actinomycetota</taxon>
        <taxon>Actinomycetes</taxon>
        <taxon>Mycobacteriales</taxon>
        <taxon>Nocardiaceae</taxon>
        <taxon>Rhodococcus</taxon>
    </lineage>
</organism>
<accession>A0A098BK25</accession>
<proteinExistence type="predicted"/>
<protein>
    <submittedName>
        <fullName evidence="1">Uncharacterized protein</fullName>
    </submittedName>
</protein>
<sequence length="99" mass="11391">MDYDATGNDLDAYLHDSDELRAYVQEVCEVGADIWSVRSVWRTGFNATHIRAYTDRDRDGDMIGVIDAWGHYARYREHGTRYNQAESILADFKDVVEGL</sequence>
<dbReference type="AlphaFoldDB" id="A0A098BK25"/>